<dbReference type="HOGENOM" id="CLU_3158160_0_0_11"/>
<sequence>MGMTPLSRARERLCGERMSAVRSVQVHAAVAAPPSVHPDGRVWAAVRT</sequence>
<dbReference type="KEGG" id="scy:SCATT_18440"/>
<dbReference type="EMBL" id="CP003219">
    <property type="protein sequence ID" value="AEW94215.1"/>
    <property type="molecule type" value="Genomic_DNA"/>
</dbReference>
<keyword evidence="2" id="KW-1185">Reference proteome</keyword>
<evidence type="ECO:0000313" key="2">
    <source>
        <dbReference type="Proteomes" id="UP000007842"/>
    </source>
</evidence>
<reference evidence="2" key="1">
    <citation type="submission" date="2011-12" db="EMBL/GenBank/DDBJ databases">
        <title>Complete genome sequence of Streptomyces cattleya strain DSM 46488.</title>
        <authorList>
            <person name="Ou H.-Y."/>
            <person name="Li P."/>
            <person name="Zhao C."/>
            <person name="O'Hagan D."/>
            <person name="Deng Z."/>
        </authorList>
    </citation>
    <scope>NUCLEOTIDE SEQUENCE [LARGE SCALE GENOMIC DNA]</scope>
    <source>
        <strain evidence="2">ATCC 35852 / DSM 46488 / JCM 4925 / NBRC 14057 / NRRL 8057</strain>
    </source>
</reference>
<protein>
    <submittedName>
        <fullName evidence="1">Uncharacterized protein</fullName>
    </submittedName>
</protein>
<accession>G8WRT1</accession>
<proteinExistence type="predicted"/>
<dbReference type="PATRIC" id="fig|1003195.29.peg.1853"/>
<evidence type="ECO:0000313" key="1">
    <source>
        <dbReference type="EMBL" id="AEW94215.1"/>
    </source>
</evidence>
<gene>
    <name evidence="1" type="ordered locus">SCATT_18440</name>
</gene>
<organism evidence="1 2">
    <name type="scientific">Streptantibioticus cattleyicolor (strain ATCC 35852 / DSM 46488 / JCM 4925 / NBRC 14057 / NRRL 8057)</name>
    <name type="common">Streptomyces cattleya</name>
    <dbReference type="NCBI Taxonomy" id="1003195"/>
    <lineage>
        <taxon>Bacteria</taxon>
        <taxon>Bacillati</taxon>
        <taxon>Actinomycetota</taxon>
        <taxon>Actinomycetes</taxon>
        <taxon>Kitasatosporales</taxon>
        <taxon>Streptomycetaceae</taxon>
        <taxon>Streptantibioticus</taxon>
    </lineage>
</organism>
<dbReference type="AlphaFoldDB" id="G8WRT1"/>
<dbReference type="Proteomes" id="UP000007842">
    <property type="component" value="Chromosome"/>
</dbReference>
<name>G8WRT1_STREN</name>